<dbReference type="OrthoDB" id="27543at2759"/>
<name>A0A0K9NPS4_ZOSMR</name>
<evidence type="ECO:0000256" key="2">
    <source>
        <dbReference type="SAM" id="MobiDB-lite"/>
    </source>
</evidence>
<dbReference type="Pfam" id="PF13862">
    <property type="entry name" value="BCCIP"/>
    <property type="match status" value="1"/>
</dbReference>
<sequence length="358" mass="40999">MPTEKRRRIDRATNLGFSPFLRSMSRMTPHQKHLKRSPPPKPSPYGDSTRRQKSGKEEVEEESFVSSSSSSSDEEEKDETMLQFDIAFSDPKQSHFHGVKFLLNNYLDSKLWDMSGFADLILEQTTVGSVAKTEFEGGNDNYDTDDDDEDDDSVLAVISVLNFGRYETHKSVKEVMEYVLGVCKDDAVRVKLDLLLKKEAKDVGLLVCERAWNFPYDALVPLYTGLFDEIGWATEDEPTQEFRESFRFKYYLIITKIYMNNNPTGGSHKQKRKAASKLKKNQSDQSSSGSFEDDSIVYAKVEDEIFHKLSTINFTFDLHSGHRVPPELKNFKKMGLVVVIDSNKVPDFKRDLKHLIES</sequence>
<dbReference type="Proteomes" id="UP000036987">
    <property type="component" value="Unassembled WGS sequence"/>
</dbReference>
<dbReference type="PANTHER" id="PTHR13261:SF0">
    <property type="entry name" value="BRCA2 AND CDKN1A-INTERACTING PROTEIN"/>
    <property type="match status" value="1"/>
</dbReference>
<accession>A0A0K9NPS4</accession>
<keyword evidence="4" id="KW-1185">Reference proteome</keyword>
<dbReference type="AlphaFoldDB" id="A0A0K9NPS4"/>
<organism evidence="3 4">
    <name type="scientific">Zostera marina</name>
    <name type="common">Eelgrass</name>
    <dbReference type="NCBI Taxonomy" id="29655"/>
    <lineage>
        <taxon>Eukaryota</taxon>
        <taxon>Viridiplantae</taxon>
        <taxon>Streptophyta</taxon>
        <taxon>Embryophyta</taxon>
        <taxon>Tracheophyta</taxon>
        <taxon>Spermatophyta</taxon>
        <taxon>Magnoliopsida</taxon>
        <taxon>Liliopsida</taxon>
        <taxon>Zosteraceae</taxon>
        <taxon>Zostera</taxon>
    </lineage>
</organism>
<evidence type="ECO:0000256" key="1">
    <source>
        <dbReference type="ARBA" id="ARBA00006781"/>
    </source>
</evidence>
<feature type="region of interest" description="Disordered" evidence="2">
    <location>
        <begin position="263"/>
        <end position="291"/>
    </location>
</feature>
<feature type="compositionally biased region" description="Basic and acidic residues" evidence="2">
    <location>
        <begin position="48"/>
        <end position="57"/>
    </location>
</feature>
<feature type="compositionally biased region" description="Basic residues" evidence="2">
    <location>
        <begin position="268"/>
        <end position="280"/>
    </location>
</feature>
<evidence type="ECO:0000313" key="4">
    <source>
        <dbReference type="Proteomes" id="UP000036987"/>
    </source>
</evidence>
<proteinExistence type="inferred from homology"/>
<feature type="compositionally biased region" description="Basic residues" evidence="2">
    <location>
        <begin position="29"/>
        <end position="38"/>
    </location>
</feature>
<comment type="similarity">
    <text evidence="1">Belongs to the BCP1 family.</text>
</comment>
<dbReference type="EMBL" id="LFYR01001898">
    <property type="protein sequence ID" value="KMZ58761.1"/>
    <property type="molecule type" value="Genomic_DNA"/>
</dbReference>
<dbReference type="PANTHER" id="PTHR13261">
    <property type="entry name" value="BRCA2 AND CDKN1A INTERACTING PROTEIN"/>
    <property type="match status" value="1"/>
</dbReference>
<dbReference type="PIRSF" id="PIRSF028983">
    <property type="entry name" value="BCP1"/>
    <property type="match status" value="1"/>
</dbReference>
<dbReference type="InterPro" id="IPR025602">
    <property type="entry name" value="BCP1_family"/>
</dbReference>
<protein>
    <submittedName>
        <fullName evidence="3">BCCIP-like protein</fullName>
    </submittedName>
</protein>
<feature type="region of interest" description="Disordered" evidence="2">
    <location>
        <begin position="1"/>
        <end position="78"/>
    </location>
</feature>
<comment type="caution">
    <text evidence="3">The sequence shown here is derived from an EMBL/GenBank/DDBJ whole genome shotgun (WGS) entry which is preliminary data.</text>
</comment>
<dbReference type="GO" id="GO:0005634">
    <property type="term" value="C:nucleus"/>
    <property type="evidence" value="ECO:0000318"/>
    <property type="project" value="GO_Central"/>
</dbReference>
<gene>
    <name evidence="3" type="ORF">ZOSMA_74G01050</name>
</gene>
<dbReference type="STRING" id="29655.A0A0K9NPS4"/>
<dbReference type="OMA" id="VKFYRKE"/>
<reference evidence="4" key="1">
    <citation type="journal article" date="2016" name="Nature">
        <title>The genome of the seagrass Zostera marina reveals angiosperm adaptation to the sea.</title>
        <authorList>
            <person name="Olsen J.L."/>
            <person name="Rouze P."/>
            <person name="Verhelst B."/>
            <person name="Lin Y.-C."/>
            <person name="Bayer T."/>
            <person name="Collen J."/>
            <person name="Dattolo E."/>
            <person name="De Paoli E."/>
            <person name="Dittami S."/>
            <person name="Maumus F."/>
            <person name="Michel G."/>
            <person name="Kersting A."/>
            <person name="Lauritano C."/>
            <person name="Lohaus R."/>
            <person name="Toepel M."/>
            <person name="Tonon T."/>
            <person name="Vanneste K."/>
            <person name="Amirebrahimi M."/>
            <person name="Brakel J."/>
            <person name="Bostroem C."/>
            <person name="Chovatia M."/>
            <person name="Grimwood J."/>
            <person name="Jenkins J.W."/>
            <person name="Jueterbock A."/>
            <person name="Mraz A."/>
            <person name="Stam W.T."/>
            <person name="Tice H."/>
            <person name="Bornberg-Bauer E."/>
            <person name="Green P.J."/>
            <person name="Pearson G.A."/>
            <person name="Procaccini G."/>
            <person name="Duarte C.M."/>
            <person name="Schmutz J."/>
            <person name="Reusch T.B.H."/>
            <person name="Van de Peer Y."/>
        </authorList>
    </citation>
    <scope>NUCLEOTIDE SEQUENCE [LARGE SCALE GENOMIC DNA]</scope>
    <source>
        <strain evidence="4">cv. Finnish</strain>
    </source>
</reference>
<evidence type="ECO:0000313" key="3">
    <source>
        <dbReference type="EMBL" id="KMZ58761.1"/>
    </source>
</evidence>